<evidence type="ECO:0000313" key="3">
    <source>
        <dbReference type="Proteomes" id="UP000051184"/>
    </source>
</evidence>
<protein>
    <submittedName>
        <fullName evidence="2">Uroporphyrinogen-III synthase</fullName>
    </submittedName>
</protein>
<dbReference type="STRING" id="1715691.TA5113_00385"/>
<feature type="domain" description="Tetrapyrrole biosynthesis uroporphyrinogen III synthase" evidence="1">
    <location>
        <begin position="23"/>
        <end position="225"/>
    </location>
</feature>
<dbReference type="Gene3D" id="3.40.50.10090">
    <property type="match status" value="2"/>
</dbReference>
<dbReference type="AlphaFoldDB" id="A0A0P1ILP4"/>
<dbReference type="GO" id="GO:0033014">
    <property type="term" value="P:tetrapyrrole biosynthetic process"/>
    <property type="evidence" value="ECO:0007669"/>
    <property type="project" value="InterPro"/>
</dbReference>
<dbReference type="CDD" id="cd06578">
    <property type="entry name" value="HemD"/>
    <property type="match status" value="1"/>
</dbReference>
<gene>
    <name evidence="2" type="ORF">TA5114_00322</name>
</gene>
<dbReference type="Pfam" id="PF02602">
    <property type="entry name" value="HEM4"/>
    <property type="match status" value="1"/>
</dbReference>
<evidence type="ECO:0000313" key="2">
    <source>
        <dbReference type="EMBL" id="CUK24537.1"/>
    </source>
</evidence>
<dbReference type="SUPFAM" id="SSF69618">
    <property type="entry name" value="HemD-like"/>
    <property type="match status" value="1"/>
</dbReference>
<reference evidence="3" key="1">
    <citation type="submission" date="2015-09" db="EMBL/GenBank/DDBJ databases">
        <authorList>
            <person name="Rodrigo-Torres Lidia"/>
            <person name="Arahal R.David."/>
        </authorList>
    </citation>
    <scope>NUCLEOTIDE SEQUENCE [LARGE SCALE GENOMIC DNA]</scope>
    <source>
        <strain evidence="3">CECT 5114</strain>
    </source>
</reference>
<dbReference type="GO" id="GO:0004852">
    <property type="term" value="F:uroporphyrinogen-III synthase activity"/>
    <property type="evidence" value="ECO:0007669"/>
    <property type="project" value="InterPro"/>
</dbReference>
<name>A0A0P1ILP4_9RHOB</name>
<evidence type="ECO:0000259" key="1">
    <source>
        <dbReference type="Pfam" id="PF02602"/>
    </source>
</evidence>
<keyword evidence="3" id="KW-1185">Reference proteome</keyword>
<dbReference type="InterPro" id="IPR036108">
    <property type="entry name" value="4pyrrol_syn_uPrphyn_synt_sf"/>
</dbReference>
<organism evidence="2 3">
    <name type="scientific">Cognatishimia activa</name>
    <dbReference type="NCBI Taxonomy" id="1715691"/>
    <lineage>
        <taxon>Bacteria</taxon>
        <taxon>Pseudomonadati</taxon>
        <taxon>Pseudomonadota</taxon>
        <taxon>Alphaproteobacteria</taxon>
        <taxon>Rhodobacterales</taxon>
        <taxon>Paracoccaceae</taxon>
        <taxon>Cognatishimia</taxon>
    </lineage>
</organism>
<dbReference type="OrthoDB" id="7204250at2"/>
<sequence>MGLLMPKPKPTILLTRPEAQSKEFAEALRAGGFDGEIVISPLIDVRSTGVEVALSRDAQVAFTSRNALDFVTPQPRIAWCVGDKTAEKANGLGWRARSANGDVDQLFELIADAAPKTEIVHLRGEHSRGALVDRLNDQGIPARDVVVYQQVALDLTKAAKGVLSGNSPLLVPLFSPRSAALIALQGPFTPPLCVVAMSEAVAAELEGIELGEIHVAKAPTAEAMCKSVLSLVSSA</sequence>
<proteinExistence type="predicted"/>
<dbReference type="InterPro" id="IPR003754">
    <property type="entry name" value="4pyrrol_synth_uPrphyn_synth"/>
</dbReference>
<dbReference type="Proteomes" id="UP000051184">
    <property type="component" value="Unassembled WGS sequence"/>
</dbReference>
<accession>A0A0P1ILP4</accession>
<dbReference type="EMBL" id="CYUE01000002">
    <property type="protein sequence ID" value="CUK24537.1"/>
    <property type="molecule type" value="Genomic_DNA"/>
</dbReference>